<feature type="domain" description="Ricin B lectin" evidence="2">
    <location>
        <begin position="72"/>
        <end position="149"/>
    </location>
</feature>
<dbReference type="InterPro" id="IPR035992">
    <property type="entry name" value="Ricin_B-like_lectins"/>
</dbReference>
<accession>A0A6V8LB11</accession>
<dbReference type="InterPro" id="IPR000772">
    <property type="entry name" value="Ricin_B_lectin"/>
</dbReference>
<reference evidence="3 4" key="1">
    <citation type="submission" date="2020-03" db="EMBL/GenBank/DDBJ databases">
        <title>Whole genome shotgun sequence of Phytohabitans rumicis NBRC 108638.</title>
        <authorList>
            <person name="Komaki H."/>
            <person name="Tamura T."/>
        </authorList>
    </citation>
    <scope>NUCLEOTIDE SEQUENCE [LARGE SCALE GENOMIC DNA]</scope>
    <source>
        <strain evidence="3 4">NBRC 108638</strain>
    </source>
</reference>
<dbReference type="Pfam" id="PF14200">
    <property type="entry name" value="RicinB_lectin_2"/>
    <property type="match status" value="1"/>
</dbReference>
<evidence type="ECO:0000256" key="1">
    <source>
        <dbReference type="SAM" id="SignalP"/>
    </source>
</evidence>
<keyword evidence="1" id="KW-0732">Signal</keyword>
<comment type="caution">
    <text evidence="3">The sequence shown here is derived from an EMBL/GenBank/DDBJ whole genome shotgun (WGS) entry which is preliminary data.</text>
</comment>
<gene>
    <name evidence="3" type="ORF">Prum_080340</name>
</gene>
<protein>
    <recommendedName>
        <fullName evidence="2">Ricin B lectin domain-containing protein</fullName>
    </recommendedName>
</protein>
<sequence>MPRLSSLSFTLPIVLVAALAPAVLTATPALAEVTFTSTAVNSGSGLCAEVPGGASTSALQLAQATCASGAARQSFTFVPVAGVANTYNIRTLTSGSCVDIFGASTADNATVIQYACHSNNNQRFRLQAVTVAGQTNTFNVVAVHSSKCIAPAADNRLVQLPCTTATARVWRLPSYTPGPLRGPSTTR</sequence>
<dbReference type="CDD" id="cd00161">
    <property type="entry name" value="beta-trefoil_Ricin-like"/>
    <property type="match status" value="1"/>
</dbReference>
<proteinExistence type="predicted"/>
<dbReference type="AlphaFoldDB" id="A0A6V8LB11"/>
<evidence type="ECO:0000259" key="2">
    <source>
        <dbReference type="Pfam" id="PF14200"/>
    </source>
</evidence>
<keyword evidence="4" id="KW-1185">Reference proteome</keyword>
<dbReference type="EMBL" id="BLPG01000001">
    <property type="protein sequence ID" value="GFJ94392.1"/>
    <property type="molecule type" value="Genomic_DNA"/>
</dbReference>
<dbReference type="SUPFAM" id="SSF50370">
    <property type="entry name" value="Ricin B-like lectins"/>
    <property type="match status" value="1"/>
</dbReference>
<evidence type="ECO:0000313" key="4">
    <source>
        <dbReference type="Proteomes" id="UP000482960"/>
    </source>
</evidence>
<reference evidence="3 4" key="2">
    <citation type="submission" date="2020-03" db="EMBL/GenBank/DDBJ databases">
        <authorList>
            <person name="Ichikawa N."/>
            <person name="Kimura A."/>
            <person name="Kitahashi Y."/>
            <person name="Uohara A."/>
        </authorList>
    </citation>
    <scope>NUCLEOTIDE SEQUENCE [LARGE SCALE GENOMIC DNA]</scope>
    <source>
        <strain evidence="3 4">NBRC 108638</strain>
    </source>
</reference>
<feature type="chain" id="PRO_5028942169" description="Ricin B lectin domain-containing protein" evidence="1">
    <location>
        <begin position="32"/>
        <end position="187"/>
    </location>
</feature>
<dbReference type="Proteomes" id="UP000482960">
    <property type="component" value="Unassembled WGS sequence"/>
</dbReference>
<dbReference type="PROSITE" id="PS50231">
    <property type="entry name" value="RICIN_B_LECTIN"/>
    <property type="match status" value="1"/>
</dbReference>
<name>A0A6V8LB11_9ACTN</name>
<dbReference type="Gene3D" id="2.80.10.50">
    <property type="match status" value="1"/>
</dbReference>
<feature type="signal peptide" evidence="1">
    <location>
        <begin position="1"/>
        <end position="31"/>
    </location>
</feature>
<organism evidence="3 4">
    <name type="scientific">Phytohabitans rumicis</name>
    <dbReference type="NCBI Taxonomy" id="1076125"/>
    <lineage>
        <taxon>Bacteria</taxon>
        <taxon>Bacillati</taxon>
        <taxon>Actinomycetota</taxon>
        <taxon>Actinomycetes</taxon>
        <taxon>Micromonosporales</taxon>
        <taxon>Micromonosporaceae</taxon>
    </lineage>
</organism>
<evidence type="ECO:0000313" key="3">
    <source>
        <dbReference type="EMBL" id="GFJ94392.1"/>
    </source>
</evidence>